<proteinExistence type="predicted"/>
<dbReference type="HOGENOM" id="CLU_1435468_0_0_1"/>
<dbReference type="Proteomes" id="UP000053259">
    <property type="component" value="Unassembled WGS sequence"/>
</dbReference>
<name>A0A0D1XK20_9PEZI</name>
<dbReference type="VEuPathDB" id="FungiDB:PV09_06108"/>
<dbReference type="RefSeq" id="XP_016212540.1">
    <property type="nucleotide sequence ID" value="XM_016359704.1"/>
</dbReference>
<sequence length="189" mass="20136">MLLKAVLLLGIAMMATAGSTLAEPQQESILAQPACAECQPCPVSGCFCGTSHQGSCDVPQEAPRNNPFNKPICPQNEPCQAHCICPTALKPPKNGAPHHLDVTVCAEGQPCYECDLCSFSIVMSYINPGKLSGDTRICDIGNCNGTCVCREQLLESMQAVLFPSKGKESEVIDYGADNSSANDNRKEEL</sequence>
<dbReference type="AlphaFoldDB" id="A0A0D1XK20"/>
<dbReference type="EMBL" id="KN847548">
    <property type="protein sequence ID" value="KIW02671.1"/>
    <property type="molecule type" value="Genomic_DNA"/>
</dbReference>
<gene>
    <name evidence="2" type="ORF">PV09_06108</name>
</gene>
<evidence type="ECO:0000313" key="2">
    <source>
        <dbReference type="EMBL" id="KIW02671.1"/>
    </source>
</evidence>
<keyword evidence="3" id="KW-1185">Reference proteome</keyword>
<reference evidence="2 3" key="1">
    <citation type="submission" date="2015-01" db="EMBL/GenBank/DDBJ databases">
        <title>The Genome Sequence of Ochroconis gallopava CBS43764.</title>
        <authorList>
            <consortium name="The Broad Institute Genomics Platform"/>
            <person name="Cuomo C."/>
            <person name="de Hoog S."/>
            <person name="Gorbushina A."/>
            <person name="Stielow B."/>
            <person name="Teixiera M."/>
            <person name="Abouelleil A."/>
            <person name="Chapman S.B."/>
            <person name="Priest M."/>
            <person name="Young S.K."/>
            <person name="Wortman J."/>
            <person name="Nusbaum C."/>
            <person name="Birren B."/>
        </authorList>
    </citation>
    <scope>NUCLEOTIDE SEQUENCE [LARGE SCALE GENOMIC DNA]</scope>
    <source>
        <strain evidence="2 3">CBS 43764</strain>
    </source>
</reference>
<protein>
    <submittedName>
        <fullName evidence="2">Uncharacterized protein</fullName>
    </submittedName>
</protein>
<evidence type="ECO:0000313" key="3">
    <source>
        <dbReference type="Proteomes" id="UP000053259"/>
    </source>
</evidence>
<organism evidence="2 3">
    <name type="scientific">Verruconis gallopava</name>
    <dbReference type="NCBI Taxonomy" id="253628"/>
    <lineage>
        <taxon>Eukaryota</taxon>
        <taxon>Fungi</taxon>
        <taxon>Dikarya</taxon>
        <taxon>Ascomycota</taxon>
        <taxon>Pezizomycotina</taxon>
        <taxon>Dothideomycetes</taxon>
        <taxon>Pleosporomycetidae</taxon>
        <taxon>Venturiales</taxon>
        <taxon>Sympoventuriaceae</taxon>
        <taxon>Verruconis</taxon>
    </lineage>
</organism>
<evidence type="ECO:0000256" key="1">
    <source>
        <dbReference type="SAM" id="SignalP"/>
    </source>
</evidence>
<dbReference type="InParanoid" id="A0A0D1XK20"/>
<feature type="chain" id="PRO_5002236443" evidence="1">
    <location>
        <begin position="23"/>
        <end position="189"/>
    </location>
</feature>
<keyword evidence="1" id="KW-0732">Signal</keyword>
<accession>A0A0D1XK20</accession>
<feature type="signal peptide" evidence="1">
    <location>
        <begin position="1"/>
        <end position="22"/>
    </location>
</feature>
<dbReference type="GeneID" id="27314081"/>